<proteinExistence type="predicted"/>
<dbReference type="Proteomes" id="UP000616201">
    <property type="component" value="Unassembled WGS sequence"/>
</dbReference>
<accession>A0A928UXC4</accession>
<dbReference type="SUPFAM" id="SSF53474">
    <property type="entry name" value="alpha/beta-Hydrolases"/>
    <property type="match status" value="1"/>
</dbReference>
<dbReference type="InterPro" id="IPR002921">
    <property type="entry name" value="Fungal_lipase-type"/>
</dbReference>
<feature type="domain" description="Fungal lipase-type" evidence="1">
    <location>
        <begin position="81"/>
        <end position="236"/>
    </location>
</feature>
<reference evidence="2" key="1">
    <citation type="submission" date="2018-02" db="EMBL/GenBank/DDBJ databases">
        <authorList>
            <person name="Vasarhelyi B.M."/>
            <person name="Deshmukh S."/>
            <person name="Balint B."/>
            <person name="Kukolya J."/>
        </authorList>
    </citation>
    <scope>NUCLEOTIDE SEQUENCE</scope>
    <source>
        <strain evidence="2">KB22</strain>
    </source>
</reference>
<name>A0A928UXC4_9SPHI</name>
<dbReference type="GO" id="GO:0006629">
    <property type="term" value="P:lipid metabolic process"/>
    <property type="evidence" value="ECO:0007669"/>
    <property type="project" value="InterPro"/>
</dbReference>
<dbReference type="Pfam" id="PF01764">
    <property type="entry name" value="Lipase_3"/>
    <property type="match status" value="1"/>
</dbReference>
<dbReference type="AlphaFoldDB" id="A0A928UXC4"/>
<comment type="caution">
    <text evidence="2">The sequence shown here is derived from an EMBL/GenBank/DDBJ whole genome shotgun (WGS) entry which is preliminary data.</text>
</comment>
<keyword evidence="3" id="KW-1185">Reference proteome</keyword>
<dbReference type="InterPro" id="IPR029058">
    <property type="entry name" value="AB_hydrolase_fold"/>
</dbReference>
<dbReference type="EMBL" id="PRDK01000001">
    <property type="protein sequence ID" value="MBE8712502.1"/>
    <property type="molecule type" value="Genomic_DNA"/>
</dbReference>
<evidence type="ECO:0000259" key="1">
    <source>
        <dbReference type="Pfam" id="PF01764"/>
    </source>
</evidence>
<sequence>MNKHLLLLFIAFIVSSITKAREIKPGFDKQEYTTLLKLYDHFQLRNDSLRSDDFGYKLVYESEEIGLANKWWLWRKDKTAVIGIRGTEGSGVSWLANIYAAMIPAKGTLRLSENDRFEYSVAEDPKAAVHVGWMISTAYLSREIVPKIDSLYTLGVKAIFIQGHSQGGSISFLLTSHLLKLQETGAIPSDIKFKTYASAAPKPGNLYYAYDLEYKTRNGNLFSVINTADWVPEVPFSIQTFADFNTINPFTNMDSFIKKQSFFKRIFINRYYKRLRNPLAKSQKRFEAILGHKVYGMVEKQLKDLQEPTYSNSNNFTRIGHTIIFHPDDAYYNIFQQDKSVFINHQRKAYLYLAEKYTEK</sequence>
<gene>
    <name evidence="2" type="ORF">C4F49_02255</name>
</gene>
<dbReference type="Gene3D" id="3.40.50.1820">
    <property type="entry name" value="alpha/beta hydrolase"/>
    <property type="match status" value="1"/>
</dbReference>
<dbReference type="RefSeq" id="WP_196934835.1">
    <property type="nucleotide sequence ID" value="NZ_MU158698.1"/>
</dbReference>
<organism evidence="2 3">
    <name type="scientific">Sphingobacterium hungaricum</name>
    <dbReference type="NCBI Taxonomy" id="2082723"/>
    <lineage>
        <taxon>Bacteria</taxon>
        <taxon>Pseudomonadati</taxon>
        <taxon>Bacteroidota</taxon>
        <taxon>Sphingobacteriia</taxon>
        <taxon>Sphingobacteriales</taxon>
        <taxon>Sphingobacteriaceae</taxon>
        <taxon>Sphingobacterium</taxon>
    </lineage>
</organism>
<protein>
    <submittedName>
        <fullName evidence="2">Lipase</fullName>
    </submittedName>
</protein>
<evidence type="ECO:0000313" key="2">
    <source>
        <dbReference type="EMBL" id="MBE8712502.1"/>
    </source>
</evidence>
<evidence type="ECO:0000313" key="3">
    <source>
        <dbReference type="Proteomes" id="UP000616201"/>
    </source>
</evidence>